<evidence type="ECO:0000259" key="10">
    <source>
        <dbReference type="PROSITE" id="PS50022"/>
    </source>
</evidence>
<dbReference type="InterPro" id="IPR009030">
    <property type="entry name" value="Growth_fac_rcpt_cys_sf"/>
</dbReference>
<dbReference type="SUPFAM" id="SSF57535">
    <property type="entry name" value="Complement control module/SCR domain"/>
    <property type="match status" value="2"/>
</dbReference>
<dbReference type="SUPFAM" id="SSF49785">
    <property type="entry name" value="Galactose-binding domain-like"/>
    <property type="match status" value="1"/>
</dbReference>
<dbReference type="Gene3D" id="2.10.25.10">
    <property type="entry name" value="Laminin"/>
    <property type="match status" value="10"/>
</dbReference>
<dbReference type="Pfam" id="PF07699">
    <property type="entry name" value="Ephrin_rec_like"/>
    <property type="match status" value="2"/>
</dbReference>
<feature type="domain" description="EGF-like" evidence="11">
    <location>
        <begin position="350"/>
        <end position="390"/>
    </location>
</feature>
<dbReference type="InterPro" id="IPR036179">
    <property type="entry name" value="Ig-like_dom_sf"/>
</dbReference>
<dbReference type="PROSITE" id="PS01186">
    <property type="entry name" value="EGF_2"/>
    <property type="match status" value="6"/>
</dbReference>
<reference evidence="15 16" key="1">
    <citation type="submission" date="2022-05" db="EMBL/GenBank/DDBJ databases">
        <authorList>
            <consortium name="Genoscope - CEA"/>
            <person name="William W."/>
        </authorList>
    </citation>
    <scope>NUCLEOTIDE SEQUENCE [LARGE SCALE GENOMIC DNA]</scope>
</reference>
<dbReference type="SMART" id="SM00032">
    <property type="entry name" value="CCP"/>
    <property type="match status" value="2"/>
</dbReference>
<dbReference type="SMART" id="SM00179">
    <property type="entry name" value="EGF_CA"/>
    <property type="match status" value="9"/>
</dbReference>
<dbReference type="InterPro" id="IPR013783">
    <property type="entry name" value="Ig-like_fold"/>
</dbReference>
<dbReference type="InterPro" id="IPR049883">
    <property type="entry name" value="NOTCH1_EGF-like"/>
</dbReference>
<dbReference type="InterPro" id="IPR000152">
    <property type="entry name" value="EGF-type_Asp/Asn_hydroxyl_site"/>
</dbReference>
<dbReference type="PROSITE" id="PS00010">
    <property type="entry name" value="ASX_HYDROXYL"/>
    <property type="match status" value="8"/>
</dbReference>
<keyword evidence="6" id="KW-1015">Disulfide bond</keyword>
<evidence type="ECO:0000256" key="4">
    <source>
        <dbReference type="ARBA" id="ARBA00022729"/>
    </source>
</evidence>
<keyword evidence="5" id="KW-0677">Repeat</keyword>
<dbReference type="InterPro" id="IPR052080">
    <property type="entry name" value="vWF_C/EGF_Fibrillin"/>
</dbReference>
<dbReference type="SUPFAM" id="SSF48726">
    <property type="entry name" value="Immunoglobulin"/>
    <property type="match status" value="1"/>
</dbReference>
<feature type="domain" description="EGF-like" evidence="11">
    <location>
        <begin position="432"/>
        <end position="474"/>
    </location>
</feature>
<dbReference type="InterPro" id="IPR035976">
    <property type="entry name" value="Sushi/SCR/CCP_sf"/>
</dbReference>
<keyword evidence="9" id="KW-0768">Sushi</keyword>
<dbReference type="PROSITE" id="PS50835">
    <property type="entry name" value="IG_LIKE"/>
    <property type="match status" value="1"/>
</dbReference>
<feature type="domain" description="HYR" evidence="12">
    <location>
        <begin position="859"/>
        <end position="939"/>
    </location>
</feature>
<evidence type="ECO:0000259" key="12">
    <source>
        <dbReference type="PROSITE" id="PS50825"/>
    </source>
</evidence>
<evidence type="ECO:0000256" key="2">
    <source>
        <dbReference type="ARBA" id="ARBA00022525"/>
    </source>
</evidence>
<dbReference type="Pfam" id="PF14670">
    <property type="entry name" value="FXa_inhibition"/>
    <property type="match status" value="1"/>
</dbReference>
<comment type="caution">
    <text evidence="8">Lacks conserved residue(s) required for the propagation of feature annotation.</text>
</comment>
<dbReference type="InterPro" id="IPR007110">
    <property type="entry name" value="Ig-like_dom"/>
</dbReference>
<evidence type="ECO:0000256" key="5">
    <source>
        <dbReference type="ARBA" id="ARBA00022737"/>
    </source>
</evidence>
<organism evidence="15 16">
    <name type="scientific">Porites lobata</name>
    <dbReference type="NCBI Taxonomy" id="104759"/>
    <lineage>
        <taxon>Eukaryota</taxon>
        <taxon>Metazoa</taxon>
        <taxon>Cnidaria</taxon>
        <taxon>Anthozoa</taxon>
        <taxon>Hexacorallia</taxon>
        <taxon>Scleractinia</taxon>
        <taxon>Fungiina</taxon>
        <taxon>Poritidae</taxon>
        <taxon>Porites</taxon>
    </lineage>
</organism>
<dbReference type="EMBL" id="CALNXK010000025">
    <property type="protein sequence ID" value="CAH3112543.1"/>
    <property type="molecule type" value="Genomic_DNA"/>
</dbReference>
<keyword evidence="2" id="KW-0964">Secreted</keyword>
<dbReference type="PANTHER" id="PTHR47333">
    <property type="entry name" value="VON WILLEBRAND FACTOR C AND EGF DOMAIN-CONTAINING PROTEIN"/>
    <property type="match status" value="1"/>
</dbReference>
<evidence type="ECO:0000256" key="1">
    <source>
        <dbReference type="ARBA" id="ARBA00004613"/>
    </source>
</evidence>
<dbReference type="Gene3D" id="2.60.40.10">
    <property type="entry name" value="Immunoglobulins"/>
    <property type="match status" value="1"/>
</dbReference>
<dbReference type="InterPro" id="IPR013098">
    <property type="entry name" value="Ig_I-set"/>
</dbReference>
<dbReference type="Proteomes" id="UP001159405">
    <property type="component" value="Unassembled WGS sequence"/>
</dbReference>
<dbReference type="PROSITE" id="PS01187">
    <property type="entry name" value="EGF_CA"/>
    <property type="match status" value="4"/>
</dbReference>
<dbReference type="InterPro" id="IPR003410">
    <property type="entry name" value="HYR_dom"/>
</dbReference>
<feature type="domain" description="HYR" evidence="12">
    <location>
        <begin position="775"/>
        <end position="858"/>
    </location>
</feature>
<evidence type="ECO:0000256" key="8">
    <source>
        <dbReference type="PROSITE-ProRule" id="PRU00076"/>
    </source>
</evidence>
<evidence type="ECO:0000259" key="14">
    <source>
        <dbReference type="PROSITE" id="PS50923"/>
    </source>
</evidence>
<evidence type="ECO:0000256" key="6">
    <source>
        <dbReference type="ARBA" id="ARBA00023157"/>
    </source>
</evidence>
<feature type="domain" description="Sushi" evidence="14">
    <location>
        <begin position="648"/>
        <end position="712"/>
    </location>
</feature>
<dbReference type="Gene3D" id="2.10.50.10">
    <property type="entry name" value="Tumor Necrosis Factor Receptor, subunit A, domain 2"/>
    <property type="match status" value="2"/>
</dbReference>
<dbReference type="InterPro" id="IPR008979">
    <property type="entry name" value="Galactose-bd-like_sf"/>
</dbReference>
<dbReference type="Gene3D" id="2.60.120.260">
    <property type="entry name" value="Galactose-binding domain-like"/>
    <property type="match status" value="1"/>
</dbReference>
<feature type="domain" description="EGF-like" evidence="11">
    <location>
        <begin position="561"/>
        <end position="601"/>
    </location>
</feature>
<dbReference type="SUPFAM" id="SSF57184">
    <property type="entry name" value="Growth factor receptor domain"/>
    <property type="match status" value="4"/>
</dbReference>
<dbReference type="SMART" id="SM00181">
    <property type="entry name" value="EGF"/>
    <property type="match status" value="9"/>
</dbReference>
<dbReference type="PROSITE" id="PS01285">
    <property type="entry name" value="FA58C_1"/>
    <property type="match status" value="1"/>
</dbReference>
<dbReference type="Pfam" id="PF02494">
    <property type="entry name" value="HYR"/>
    <property type="match status" value="2"/>
</dbReference>
<dbReference type="PROSITE" id="PS50923">
    <property type="entry name" value="SUSHI"/>
    <property type="match status" value="2"/>
</dbReference>
<dbReference type="PROSITE" id="PS50026">
    <property type="entry name" value="EGF_3"/>
    <property type="match status" value="3"/>
</dbReference>
<dbReference type="Pfam" id="PF12662">
    <property type="entry name" value="cEGF"/>
    <property type="match status" value="3"/>
</dbReference>
<keyword evidence="4" id="KW-0732">Signal</keyword>
<dbReference type="CDD" id="cd00054">
    <property type="entry name" value="EGF_CA"/>
    <property type="match status" value="2"/>
</dbReference>
<dbReference type="SMART" id="SM00231">
    <property type="entry name" value="FA58C"/>
    <property type="match status" value="1"/>
</dbReference>
<gene>
    <name evidence="15" type="ORF">PLOB_00021375</name>
</gene>
<feature type="domain" description="Sushi" evidence="14">
    <location>
        <begin position="713"/>
        <end position="776"/>
    </location>
</feature>
<feature type="domain" description="F5/8 type C" evidence="10">
    <location>
        <begin position="70"/>
        <end position="235"/>
    </location>
</feature>
<dbReference type="SMART" id="SM01411">
    <property type="entry name" value="Ephrin_rec_like"/>
    <property type="match status" value="2"/>
</dbReference>
<evidence type="ECO:0000259" key="13">
    <source>
        <dbReference type="PROSITE" id="PS50835"/>
    </source>
</evidence>
<keyword evidence="7" id="KW-0325">Glycoprotein</keyword>
<keyword evidence="3 8" id="KW-0245">EGF-like domain</keyword>
<dbReference type="SMART" id="SM00409">
    <property type="entry name" value="IG"/>
    <property type="match status" value="1"/>
</dbReference>
<dbReference type="Gene3D" id="2.10.70.10">
    <property type="entry name" value="Complement Module, domain 1"/>
    <property type="match status" value="2"/>
</dbReference>
<comment type="caution">
    <text evidence="15">The sequence shown here is derived from an EMBL/GenBank/DDBJ whole genome shotgun (WGS) entry which is preliminary data.</text>
</comment>
<keyword evidence="16" id="KW-1185">Reference proteome</keyword>
<evidence type="ECO:0000259" key="11">
    <source>
        <dbReference type="PROSITE" id="PS50026"/>
    </source>
</evidence>
<dbReference type="InterPro" id="IPR001881">
    <property type="entry name" value="EGF-like_Ca-bd_dom"/>
</dbReference>
<dbReference type="InterPro" id="IPR018097">
    <property type="entry name" value="EGF_Ca-bd_CS"/>
</dbReference>
<dbReference type="InterPro" id="IPR000436">
    <property type="entry name" value="Sushi_SCR_CCP_dom"/>
</dbReference>
<sequence length="1261" mass="136605">MEVYWKHKTLFDGLVIMMGELIYETCLLQFVFRSRSLKASVSDFIVKYYFLDRCQFSVESYEKKKKQETCDVERAVGIELGNTGPVPNDKMNASSEHNRYHKASEGRLNNYKGKGLTDGVGAWCAKKTGNVTPYLEIDLGSPRQLSMIGTQGRNTTYNQFVSSYSVRYSSSGSIFSTIRDASLKEKVFVGNSDKNTVVWNALRGPGGGPLVARYIQIYPLEFYANICMRVELKECAELPGTTTPVPSTSPPACPEGFRLGPDNKTCEDVDECTLNTDQCTQNCTNTNGNYTCSCMSGYRLQADGKTCQNIDECTEGTSGCSQLCNDNDGSFTCDCRRGYSLQNDKKSCADVDECTLNTDQCTQNCTNTNGSYTCSCMSGYRLQADGKTCQNIDECTEGTSGCSQLCNDNDGSFTCDCSGGYRLQSDKKSCADIDECSENSDTCDKSTTTCKNSVGSYSCPCLSGYERYNKHKCQDIDECTINTHHCVLYSTYCYNTNGSYECKCRSGFEPDSNSIYQCKDINECLVNNGGCSHYCTNLDATFICTCPTGYELDSSKLNCVDKDECALANGGCQHTCTNTNGSYRCSCNSGYQLKPDGLRCEDIDECTDGSAQCDPQSTTCNNLIPLYECNCKKGYEVIPNNKYQCEPKKCSALVESAGTTVSPSRCLQNQGSVVGDVCTFSCTAGYELPSSVNTLVCLTTGGWNGSVINCQKISCPKLTAPANGGLSPSSCATVGNVFDEICYYTCSSGYQLSGISQKKCQSNGQWDSQEEPTCQIVYPDPWITCPDNVIITLSPGANTADVSALLGSPKSNQPAERITITPAQYISSKIFPAGTTTLTYTATNQNGKTAQCNVAVLVQDTEKPKVSNCPTNIYQTTTADSVAVTWTAPTFTDNVKVIEVTSTKNPGDTFTVGSTNVHYTATDGASNSQTCSFTVTIKKLQCDPNPPSPPENVVLSCSSFGGTSFCTGNCDGNKKFFIHDSFWFIQCTSPAMTWTEMPDCVDYTSLAGNGSCPAGYVKQQGKDAATPENICVKCPKGTYHDASNGTCKNCPIDYFSTVEGATMCQQCPGNTSTPEEGSKTCTAQCFAGQFSHSGFNLPANLEPCEPCPKSSYQANLGQTSCEQCPNGTSTITTGSTSVNDCGGPPVVTVFEPNPTNATENQATQFECYGSGLPLPRFSIKKLVPPPAGFGGPVKKEYITDQDGRQTGLRYIITKVAEKDAGAYYCTVENNFGTDTKYLTVNVALDYSIGKRRRRRRRLAAP</sequence>
<evidence type="ECO:0000313" key="16">
    <source>
        <dbReference type="Proteomes" id="UP001159405"/>
    </source>
</evidence>
<proteinExistence type="predicted"/>
<dbReference type="InterPro" id="IPR011641">
    <property type="entry name" value="Tyr-kin_ephrin_A/B_rcpt-like"/>
</dbReference>
<evidence type="ECO:0000256" key="7">
    <source>
        <dbReference type="ARBA" id="ARBA00023180"/>
    </source>
</evidence>
<evidence type="ECO:0000313" key="15">
    <source>
        <dbReference type="EMBL" id="CAH3112543.1"/>
    </source>
</evidence>
<dbReference type="InterPro" id="IPR000742">
    <property type="entry name" value="EGF"/>
</dbReference>
<dbReference type="Pfam" id="PF07645">
    <property type="entry name" value="EGF_CA"/>
    <property type="match status" value="4"/>
</dbReference>
<dbReference type="PANTHER" id="PTHR47333:SF4">
    <property type="entry name" value="EGF-LIKE DOMAIN-CONTAINING PROTEIN"/>
    <property type="match status" value="1"/>
</dbReference>
<accession>A0ABN8NM82</accession>
<name>A0ABN8NM82_9CNID</name>
<protein>
    <submittedName>
        <fullName evidence="15">Uncharacterized protein</fullName>
    </submittedName>
</protein>
<dbReference type="Pfam" id="PF00754">
    <property type="entry name" value="F5_F8_type_C"/>
    <property type="match status" value="1"/>
</dbReference>
<dbReference type="CDD" id="cd00033">
    <property type="entry name" value="CCP"/>
    <property type="match status" value="2"/>
</dbReference>
<dbReference type="Pfam" id="PF00084">
    <property type="entry name" value="Sushi"/>
    <property type="match status" value="2"/>
</dbReference>
<dbReference type="PROSITE" id="PS50022">
    <property type="entry name" value="FA58C_3"/>
    <property type="match status" value="1"/>
</dbReference>
<dbReference type="InterPro" id="IPR000421">
    <property type="entry name" value="FA58C"/>
</dbReference>
<evidence type="ECO:0000256" key="9">
    <source>
        <dbReference type="PROSITE-ProRule" id="PRU00302"/>
    </source>
</evidence>
<dbReference type="InterPro" id="IPR026823">
    <property type="entry name" value="cEGF"/>
</dbReference>
<feature type="domain" description="Ig-like" evidence="13">
    <location>
        <begin position="1145"/>
        <end position="1241"/>
    </location>
</feature>
<dbReference type="Pfam" id="PF07679">
    <property type="entry name" value="I-set"/>
    <property type="match status" value="1"/>
</dbReference>
<dbReference type="PROSITE" id="PS50825">
    <property type="entry name" value="HYR"/>
    <property type="match status" value="2"/>
</dbReference>
<comment type="subcellular location">
    <subcellularLocation>
        <location evidence="1">Secreted</location>
    </subcellularLocation>
</comment>
<dbReference type="InterPro" id="IPR003599">
    <property type="entry name" value="Ig_sub"/>
</dbReference>
<evidence type="ECO:0000256" key="3">
    <source>
        <dbReference type="ARBA" id="ARBA00022536"/>
    </source>
</evidence>